<dbReference type="GO" id="GO:0003677">
    <property type="term" value="F:DNA binding"/>
    <property type="evidence" value="ECO:0007669"/>
    <property type="project" value="InterPro"/>
</dbReference>
<dbReference type="InterPro" id="IPR036887">
    <property type="entry name" value="HTH_APSES_sf"/>
</dbReference>
<feature type="region of interest" description="Disordered" evidence="1">
    <location>
        <begin position="402"/>
        <end position="638"/>
    </location>
</feature>
<feature type="compositionally biased region" description="Low complexity" evidence="1">
    <location>
        <begin position="597"/>
        <end position="617"/>
    </location>
</feature>
<feature type="compositionally biased region" description="Basic residues" evidence="1">
    <location>
        <begin position="626"/>
        <end position="638"/>
    </location>
</feature>
<keyword evidence="4" id="KW-1185">Reference proteome</keyword>
<feature type="region of interest" description="Disordered" evidence="1">
    <location>
        <begin position="202"/>
        <end position="233"/>
    </location>
</feature>
<reference evidence="3" key="1">
    <citation type="journal article" date="2023" name="Mol. Phylogenet. Evol.">
        <title>Genome-scale phylogeny and comparative genomics of the fungal order Sordariales.</title>
        <authorList>
            <person name="Hensen N."/>
            <person name="Bonometti L."/>
            <person name="Westerberg I."/>
            <person name="Brannstrom I.O."/>
            <person name="Guillou S."/>
            <person name="Cros-Aarteil S."/>
            <person name="Calhoun S."/>
            <person name="Haridas S."/>
            <person name="Kuo A."/>
            <person name="Mondo S."/>
            <person name="Pangilinan J."/>
            <person name="Riley R."/>
            <person name="LaButti K."/>
            <person name="Andreopoulos B."/>
            <person name="Lipzen A."/>
            <person name="Chen C."/>
            <person name="Yan M."/>
            <person name="Daum C."/>
            <person name="Ng V."/>
            <person name="Clum A."/>
            <person name="Steindorff A."/>
            <person name="Ohm R.A."/>
            <person name="Martin F."/>
            <person name="Silar P."/>
            <person name="Natvig D.O."/>
            <person name="Lalanne C."/>
            <person name="Gautier V."/>
            <person name="Ament-Velasquez S.L."/>
            <person name="Kruys A."/>
            <person name="Hutchinson M.I."/>
            <person name="Powell A.J."/>
            <person name="Barry K."/>
            <person name="Miller A.N."/>
            <person name="Grigoriev I.V."/>
            <person name="Debuchy R."/>
            <person name="Gladieux P."/>
            <person name="Hiltunen Thoren M."/>
            <person name="Johannesson H."/>
        </authorList>
    </citation>
    <scope>NUCLEOTIDE SEQUENCE</scope>
    <source>
        <strain evidence="3">CBS 538.74</strain>
    </source>
</reference>
<dbReference type="InterPro" id="IPR003163">
    <property type="entry name" value="Tscrpt_reg_HTH_APSES-type"/>
</dbReference>
<dbReference type="GO" id="GO:0000981">
    <property type="term" value="F:DNA-binding transcription factor activity, RNA polymerase II-specific"/>
    <property type="evidence" value="ECO:0007669"/>
    <property type="project" value="UniProtKB-ARBA"/>
</dbReference>
<accession>A0AAN6VT75</accession>
<evidence type="ECO:0000259" key="2">
    <source>
        <dbReference type="PROSITE" id="PS51299"/>
    </source>
</evidence>
<dbReference type="PROSITE" id="PS51299">
    <property type="entry name" value="HTH_APSES"/>
    <property type="match status" value="1"/>
</dbReference>
<dbReference type="InterPro" id="IPR051642">
    <property type="entry name" value="SWI6-like"/>
</dbReference>
<name>A0AAN6VT75_9PEZI</name>
<comment type="caution">
    <text evidence="3">The sequence shown here is derived from an EMBL/GenBank/DDBJ whole genome shotgun (WGS) entry which is preliminary data.</text>
</comment>
<feature type="compositionally biased region" description="Low complexity" evidence="1">
    <location>
        <begin position="437"/>
        <end position="452"/>
    </location>
</feature>
<dbReference type="Proteomes" id="UP001302745">
    <property type="component" value="Unassembled WGS sequence"/>
</dbReference>
<dbReference type="EMBL" id="MU856852">
    <property type="protein sequence ID" value="KAK4157352.1"/>
    <property type="molecule type" value="Genomic_DNA"/>
</dbReference>
<sequence>MAENNTKTPPRGKAKGVINFPPFEVLDEASHREVRRFQVHPLGSIQDTCERIPYNSGKKDFFSKTGREGFEAFHYDFKVPGDDTNYTVMWDYNVGLVRMTSFFKCRGYSKTTPAKMLNQNPGLKDITYSITGGSIKAQGYWMPFACAKAICATFCHKIAGALIPLFGPRFPYECIPEKAPGHGRMIINPEIVARAKSDATALFRPPPAGLPSPRASRSVSPMPSHRSARAPESYDYHSDYDRRLLLSPYTDTDVDYHPVSERYGRRAYPTMPPLRIPTTTRPPPLGPAPAPTPLHSPGWTAVNQPHPHLPAAYHHRAVSQLHEELLGLNVSATANPWLSAIPRSPTPGAGNTTKWQQAYHPRSHNHHHHPPHHHHQTSSPMPTSFPERGITLPPLRLKRRFDQVEQQQQQDAAATTIKGNNNNPPINDDDADYDAGESQAASRSDSPSSSLPDDLEPAVVITTNKAPPPSPASGQGSPTKSTTMTPSLPIIQGNGGGNDGAAPRRASERDAAIMLMHMMRGSDDSSSSSGSAGGGSPTVTVAATAQSRNRMGGRDGDDDDDDDDHKAGSSGGGNNNSSSSATRWGGKEEEEDDADAEAVVVVVVETTASSSPRSAAADLTPSVGRRNTRAKRRRIVAR</sequence>
<dbReference type="GO" id="GO:0033309">
    <property type="term" value="C:SBF transcription complex"/>
    <property type="evidence" value="ECO:0007669"/>
    <property type="project" value="TreeGrafter"/>
</dbReference>
<feature type="domain" description="HTH APSES-type" evidence="2">
    <location>
        <begin position="59"/>
        <end position="177"/>
    </location>
</feature>
<dbReference type="PANTHER" id="PTHR43828:SF5">
    <property type="entry name" value="TRANSCRIPTIONAL REPRESSOR XBP1"/>
    <property type="match status" value="1"/>
</dbReference>
<feature type="region of interest" description="Disordered" evidence="1">
    <location>
        <begin position="267"/>
        <end position="290"/>
    </location>
</feature>
<dbReference type="PANTHER" id="PTHR43828">
    <property type="entry name" value="ASPARAGINASE"/>
    <property type="match status" value="1"/>
</dbReference>
<organism evidence="3 4">
    <name type="scientific">Chaetomidium leptoderma</name>
    <dbReference type="NCBI Taxonomy" id="669021"/>
    <lineage>
        <taxon>Eukaryota</taxon>
        <taxon>Fungi</taxon>
        <taxon>Dikarya</taxon>
        <taxon>Ascomycota</taxon>
        <taxon>Pezizomycotina</taxon>
        <taxon>Sordariomycetes</taxon>
        <taxon>Sordariomycetidae</taxon>
        <taxon>Sordariales</taxon>
        <taxon>Chaetomiaceae</taxon>
        <taxon>Chaetomidium</taxon>
    </lineage>
</organism>
<reference evidence="3" key="2">
    <citation type="submission" date="2023-05" db="EMBL/GenBank/DDBJ databases">
        <authorList>
            <consortium name="Lawrence Berkeley National Laboratory"/>
            <person name="Steindorff A."/>
            <person name="Hensen N."/>
            <person name="Bonometti L."/>
            <person name="Westerberg I."/>
            <person name="Brannstrom I.O."/>
            <person name="Guillou S."/>
            <person name="Cros-Aarteil S."/>
            <person name="Calhoun S."/>
            <person name="Haridas S."/>
            <person name="Kuo A."/>
            <person name="Mondo S."/>
            <person name="Pangilinan J."/>
            <person name="Riley R."/>
            <person name="Labutti K."/>
            <person name="Andreopoulos B."/>
            <person name="Lipzen A."/>
            <person name="Chen C."/>
            <person name="Yanf M."/>
            <person name="Daum C."/>
            <person name="Ng V."/>
            <person name="Clum A."/>
            <person name="Ohm R."/>
            <person name="Martin F."/>
            <person name="Silar P."/>
            <person name="Natvig D."/>
            <person name="Lalanne C."/>
            <person name="Gautier V."/>
            <person name="Ament-Velasquez S.L."/>
            <person name="Kruys A."/>
            <person name="Hutchinson M.I."/>
            <person name="Powell A.J."/>
            <person name="Barry K."/>
            <person name="Miller A.N."/>
            <person name="Grigoriev I.V."/>
            <person name="Debuchy R."/>
            <person name="Gladieux P."/>
            <person name="Thoren M.H."/>
            <person name="Johannesson H."/>
        </authorList>
    </citation>
    <scope>NUCLEOTIDE SEQUENCE</scope>
    <source>
        <strain evidence="3">CBS 538.74</strain>
    </source>
</reference>
<feature type="compositionally biased region" description="Basic residues" evidence="1">
    <location>
        <begin position="361"/>
        <end position="376"/>
    </location>
</feature>
<evidence type="ECO:0000256" key="1">
    <source>
        <dbReference type="SAM" id="MobiDB-lite"/>
    </source>
</evidence>
<dbReference type="SUPFAM" id="SSF54616">
    <property type="entry name" value="DNA-binding domain of Mlu1-box binding protein MBP1"/>
    <property type="match status" value="1"/>
</dbReference>
<evidence type="ECO:0000313" key="3">
    <source>
        <dbReference type="EMBL" id="KAK4157352.1"/>
    </source>
</evidence>
<dbReference type="GO" id="GO:0030907">
    <property type="term" value="C:MBF transcription complex"/>
    <property type="evidence" value="ECO:0007669"/>
    <property type="project" value="TreeGrafter"/>
</dbReference>
<feature type="compositionally biased region" description="Pro residues" evidence="1">
    <location>
        <begin position="270"/>
        <end position="290"/>
    </location>
</feature>
<dbReference type="Gene3D" id="3.10.260.10">
    <property type="entry name" value="Transcription regulator HTH, APSES-type DNA-binding domain"/>
    <property type="match status" value="1"/>
</dbReference>
<proteinExistence type="predicted"/>
<protein>
    <recommendedName>
        <fullName evidence="2">HTH APSES-type domain-containing protein</fullName>
    </recommendedName>
</protein>
<feature type="compositionally biased region" description="Polar residues" evidence="1">
    <location>
        <begin position="537"/>
        <end position="549"/>
    </location>
</feature>
<gene>
    <name evidence="3" type="ORF">C8A00DRAFT_29780</name>
</gene>
<dbReference type="AlphaFoldDB" id="A0AAN6VT75"/>
<evidence type="ECO:0000313" key="4">
    <source>
        <dbReference type="Proteomes" id="UP001302745"/>
    </source>
</evidence>
<feature type="region of interest" description="Disordered" evidence="1">
    <location>
        <begin position="341"/>
        <end position="390"/>
    </location>
</feature>